<sequence length="19" mass="2221">MCETARRFQYSASTISKKL</sequence>
<reference evidence="1" key="1">
    <citation type="submission" date="2023-07" db="EMBL/GenBank/DDBJ databases">
        <title>Insights into the diversity of cutaneous corynebacteria.</title>
        <authorList>
            <person name="Bruggemann H."/>
            <person name="Poehlein A."/>
        </authorList>
    </citation>
    <scope>NUCLEOTIDE SEQUENCE</scope>
    <source>
        <strain evidence="1">P7_F1</strain>
    </source>
</reference>
<proteinExistence type="predicted"/>
<protein>
    <submittedName>
        <fullName evidence="1">Uncharacterized protein</fullName>
    </submittedName>
</protein>
<dbReference type="RefSeq" id="WP_232212622.1">
    <property type="nucleotide sequence ID" value="NZ_CP175769.1"/>
</dbReference>
<dbReference type="EMBL" id="JAUKFM010000002">
    <property type="protein sequence ID" value="MDN8619561.1"/>
    <property type="molecule type" value="Genomic_DNA"/>
</dbReference>
<dbReference type="Proteomes" id="UP001174347">
    <property type="component" value="Unassembled WGS sequence"/>
</dbReference>
<evidence type="ECO:0000313" key="1">
    <source>
        <dbReference type="EMBL" id="MDN8619561.1"/>
    </source>
</evidence>
<comment type="caution">
    <text evidence="1">The sequence shown here is derived from an EMBL/GenBank/DDBJ whole genome shotgun (WGS) entry which is preliminary data.</text>
</comment>
<name>A0ABT8Q2J5_9CORY</name>
<keyword evidence="2" id="KW-1185">Reference proteome</keyword>
<evidence type="ECO:0000313" key="2">
    <source>
        <dbReference type="Proteomes" id="UP001174347"/>
    </source>
</evidence>
<gene>
    <name evidence="1" type="ORF">Q0N36_03055</name>
</gene>
<accession>A0ABT8Q2J5</accession>
<organism evidence="1 2">
    <name type="scientific">Corynebacterium kefirresidentii</name>
    <dbReference type="NCBI Taxonomy" id="1979527"/>
    <lineage>
        <taxon>Bacteria</taxon>
        <taxon>Bacillati</taxon>
        <taxon>Actinomycetota</taxon>
        <taxon>Actinomycetes</taxon>
        <taxon>Mycobacteriales</taxon>
        <taxon>Corynebacteriaceae</taxon>
        <taxon>Corynebacterium</taxon>
    </lineage>
</organism>